<protein>
    <submittedName>
        <fullName evidence="3">Helix-turn-helix transcriptional regulator</fullName>
    </submittedName>
</protein>
<dbReference type="Gene3D" id="1.10.260.40">
    <property type="entry name" value="lambda repressor-like DNA-binding domains"/>
    <property type="match status" value="1"/>
</dbReference>
<reference evidence="3" key="2">
    <citation type="journal article" date="2021" name="PeerJ">
        <title>Extensive microbial diversity within the chicken gut microbiome revealed by metagenomics and culture.</title>
        <authorList>
            <person name="Gilroy R."/>
            <person name="Ravi A."/>
            <person name="Getino M."/>
            <person name="Pursley I."/>
            <person name="Horton D.L."/>
            <person name="Alikhan N.F."/>
            <person name="Baker D."/>
            <person name="Gharbi K."/>
            <person name="Hall N."/>
            <person name="Watson M."/>
            <person name="Adriaenssens E.M."/>
            <person name="Foster-Nyarko E."/>
            <person name="Jarju S."/>
            <person name="Secka A."/>
            <person name="Antonio M."/>
            <person name="Oren A."/>
            <person name="Chaudhuri R.R."/>
            <person name="La Ragione R."/>
            <person name="Hildebrand F."/>
            <person name="Pallen M.J."/>
        </authorList>
    </citation>
    <scope>NUCLEOTIDE SEQUENCE</scope>
    <source>
        <strain evidence="3">9366</strain>
    </source>
</reference>
<feature type="domain" description="HTH cro/C1-type" evidence="2">
    <location>
        <begin position="3"/>
        <end position="57"/>
    </location>
</feature>
<dbReference type="PROSITE" id="PS50943">
    <property type="entry name" value="HTH_CROC1"/>
    <property type="match status" value="1"/>
</dbReference>
<dbReference type="CDD" id="cd00093">
    <property type="entry name" value="HTH_XRE"/>
    <property type="match status" value="1"/>
</dbReference>
<gene>
    <name evidence="3" type="ORF">IAB07_02390</name>
</gene>
<dbReference type="Pfam" id="PF01381">
    <property type="entry name" value="HTH_3"/>
    <property type="match status" value="1"/>
</dbReference>
<name>A0A9D1SJL3_9FIRM</name>
<dbReference type="PANTHER" id="PTHR46558">
    <property type="entry name" value="TRACRIPTIONAL REGULATORY PROTEIN-RELATED-RELATED"/>
    <property type="match status" value="1"/>
</dbReference>
<sequence length="107" mass="12031">MRLKQLRKENRLRQADVAKVLNVTPEAYSMWESGARQMSLNNLVALSRFYGVSLAYLAGVSEERRAGGGLNADENALLDWFSRLDEADRGLLLSLARNLAGNKKYEK</sequence>
<proteinExistence type="predicted"/>
<evidence type="ECO:0000313" key="3">
    <source>
        <dbReference type="EMBL" id="HIU62601.1"/>
    </source>
</evidence>
<organism evidence="3 4">
    <name type="scientific">Candidatus Caccalectryoclostridium excrementigallinarum</name>
    <dbReference type="NCBI Taxonomy" id="2840710"/>
    <lineage>
        <taxon>Bacteria</taxon>
        <taxon>Bacillati</taxon>
        <taxon>Bacillota</taxon>
        <taxon>Clostridia</taxon>
        <taxon>Christensenellales</taxon>
        <taxon>Christensenellaceae</taxon>
        <taxon>Christensenellaceae incertae sedis</taxon>
        <taxon>Candidatus Caccalectryoclostridium</taxon>
    </lineage>
</organism>
<dbReference type="Proteomes" id="UP000824145">
    <property type="component" value="Unassembled WGS sequence"/>
</dbReference>
<accession>A0A9D1SJL3</accession>
<dbReference type="GO" id="GO:0003677">
    <property type="term" value="F:DNA binding"/>
    <property type="evidence" value="ECO:0007669"/>
    <property type="project" value="UniProtKB-KW"/>
</dbReference>
<dbReference type="EMBL" id="DVNJ01000011">
    <property type="protein sequence ID" value="HIU62601.1"/>
    <property type="molecule type" value="Genomic_DNA"/>
</dbReference>
<evidence type="ECO:0000313" key="4">
    <source>
        <dbReference type="Proteomes" id="UP000824145"/>
    </source>
</evidence>
<dbReference type="InterPro" id="IPR001387">
    <property type="entry name" value="Cro/C1-type_HTH"/>
</dbReference>
<dbReference type="AlphaFoldDB" id="A0A9D1SJL3"/>
<dbReference type="SMART" id="SM00530">
    <property type="entry name" value="HTH_XRE"/>
    <property type="match status" value="1"/>
</dbReference>
<dbReference type="SUPFAM" id="SSF47413">
    <property type="entry name" value="lambda repressor-like DNA-binding domains"/>
    <property type="match status" value="1"/>
</dbReference>
<dbReference type="PANTHER" id="PTHR46558:SF11">
    <property type="entry name" value="HTH-TYPE TRANSCRIPTIONAL REGULATOR XRE"/>
    <property type="match status" value="1"/>
</dbReference>
<dbReference type="InterPro" id="IPR010982">
    <property type="entry name" value="Lambda_DNA-bd_dom_sf"/>
</dbReference>
<comment type="caution">
    <text evidence="3">The sequence shown here is derived from an EMBL/GenBank/DDBJ whole genome shotgun (WGS) entry which is preliminary data.</text>
</comment>
<evidence type="ECO:0000256" key="1">
    <source>
        <dbReference type="ARBA" id="ARBA00023125"/>
    </source>
</evidence>
<reference evidence="3" key="1">
    <citation type="submission" date="2020-10" db="EMBL/GenBank/DDBJ databases">
        <authorList>
            <person name="Gilroy R."/>
        </authorList>
    </citation>
    <scope>NUCLEOTIDE SEQUENCE</scope>
    <source>
        <strain evidence="3">9366</strain>
    </source>
</reference>
<keyword evidence="1" id="KW-0238">DNA-binding</keyword>
<evidence type="ECO:0000259" key="2">
    <source>
        <dbReference type="PROSITE" id="PS50943"/>
    </source>
</evidence>